<keyword evidence="2" id="KW-1185">Reference proteome</keyword>
<proteinExistence type="predicted"/>
<dbReference type="Pfam" id="PF11162">
    <property type="entry name" value="DUF2946"/>
    <property type="match status" value="1"/>
</dbReference>
<evidence type="ECO:0000313" key="2">
    <source>
        <dbReference type="Proteomes" id="UP000831189"/>
    </source>
</evidence>
<gene>
    <name evidence="1" type="ORF">M0M42_05795</name>
</gene>
<evidence type="ECO:0000313" key="1">
    <source>
        <dbReference type="EMBL" id="UPQ83918.1"/>
    </source>
</evidence>
<accession>A0ABY4KWI8</accession>
<protein>
    <submittedName>
        <fullName evidence="1">DUF2946 domain-containing protein</fullName>
    </submittedName>
</protein>
<dbReference type="InterPro" id="IPR021333">
    <property type="entry name" value="DUF2946"/>
</dbReference>
<organism evidence="1 2">
    <name type="scientific">Pseudomonas knackmussii</name>
    <dbReference type="NCBI Taxonomy" id="65741"/>
    <lineage>
        <taxon>Bacteria</taxon>
        <taxon>Pseudomonadati</taxon>
        <taxon>Pseudomonadota</taxon>
        <taxon>Gammaproteobacteria</taxon>
        <taxon>Pseudomonadales</taxon>
        <taxon>Pseudomonadaceae</taxon>
        <taxon>Pseudomonas</taxon>
    </lineage>
</organism>
<name>A0ABY4KWI8_9PSED</name>
<reference evidence="1 2" key="1">
    <citation type="submission" date="2022-04" db="EMBL/GenBank/DDBJ databases">
        <title>Pseudomonas knackmussii B09-2.</title>
        <authorList>
            <person name="Deng Y."/>
        </authorList>
    </citation>
    <scope>NUCLEOTIDE SEQUENCE [LARGE SCALE GENOMIC DNA]</scope>
    <source>
        <strain evidence="1 2">B09-2</strain>
    </source>
</reference>
<sequence length="139" mass="14815">MHRPRRAPVWIAALAVLLHLFAMPLMPGGARGSGFVAAHCAMADAGTRDPHLVATHDRHATHDNHGASDREPAPKPSHHLNMPCCCAAGSASLAAIPASTPELQVPRQVRLSVLALMTAAPLSPRYRWPRLNPRASPLA</sequence>
<dbReference type="Proteomes" id="UP000831189">
    <property type="component" value="Chromosome"/>
</dbReference>
<dbReference type="EMBL" id="CP096208">
    <property type="protein sequence ID" value="UPQ83918.1"/>
    <property type="molecule type" value="Genomic_DNA"/>
</dbReference>